<dbReference type="Gene3D" id="2.130.10.10">
    <property type="entry name" value="YVTN repeat-like/Quinoprotein amine dehydrogenase"/>
    <property type="match status" value="2"/>
</dbReference>
<gene>
    <name evidence="5" type="ORF">AKO1_005914</name>
</gene>
<feature type="domain" description="Potassium channel tetramerisation-type BTB" evidence="4">
    <location>
        <begin position="118"/>
        <end position="210"/>
    </location>
</feature>
<dbReference type="CDD" id="cd18316">
    <property type="entry name" value="BTB_POZ_KCTD-like"/>
    <property type="match status" value="1"/>
</dbReference>
<proteinExistence type="predicted"/>
<dbReference type="PROSITE" id="PS50082">
    <property type="entry name" value="WD_REPEATS_2"/>
    <property type="match status" value="1"/>
</dbReference>
<evidence type="ECO:0000256" key="2">
    <source>
        <dbReference type="ARBA" id="ARBA00022737"/>
    </source>
</evidence>
<accession>A0AAW2YJF9</accession>
<dbReference type="SMART" id="SM00320">
    <property type="entry name" value="WD40"/>
    <property type="match status" value="4"/>
</dbReference>
<dbReference type="SUPFAM" id="SSF50978">
    <property type="entry name" value="WD40 repeat-like"/>
    <property type="match status" value="1"/>
</dbReference>
<dbReference type="AlphaFoldDB" id="A0AAW2YJF9"/>
<dbReference type="PROSITE" id="PS50294">
    <property type="entry name" value="WD_REPEATS_REGION"/>
    <property type="match status" value="1"/>
</dbReference>
<dbReference type="Pfam" id="PF02214">
    <property type="entry name" value="BTB_2"/>
    <property type="match status" value="1"/>
</dbReference>
<name>A0AAW2YJF9_9EUKA</name>
<dbReference type="Proteomes" id="UP001431209">
    <property type="component" value="Unassembled WGS sequence"/>
</dbReference>
<evidence type="ECO:0000256" key="3">
    <source>
        <dbReference type="PROSITE-ProRule" id="PRU00221"/>
    </source>
</evidence>
<dbReference type="GO" id="GO:1990234">
    <property type="term" value="C:transferase complex"/>
    <property type="evidence" value="ECO:0007669"/>
    <property type="project" value="UniProtKB-ARBA"/>
</dbReference>
<evidence type="ECO:0000313" key="5">
    <source>
        <dbReference type="EMBL" id="KAL0477115.1"/>
    </source>
</evidence>
<dbReference type="InterPro" id="IPR001680">
    <property type="entry name" value="WD40_rpt"/>
</dbReference>
<evidence type="ECO:0000256" key="1">
    <source>
        <dbReference type="ARBA" id="ARBA00022574"/>
    </source>
</evidence>
<dbReference type="Gene3D" id="3.30.710.10">
    <property type="entry name" value="Potassium Channel Kv1.1, Chain A"/>
    <property type="match status" value="1"/>
</dbReference>
<organism evidence="5 6">
    <name type="scientific">Acrasis kona</name>
    <dbReference type="NCBI Taxonomy" id="1008807"/>
    <lineage>
        <taxon>Eukaryota</taxon>
        <taxon>Discoba</taxon>
        <taxon>Heterolobosea</taxon>
        <taxon>Tetramitia</taxon>
        <taxon>Eutetramitia</taxon>
        <taxon>Acrasidae</taxon>
        <taxon>Acrasis</taxon>
    </lineage>
</organism>
<dbReference type="PANTHER" id="PTHR22847:SF637">
    <property type="entry name" value="WD REPEAT DOMAIN 5B"/>
    <property type="match status" value="1"/>
</dbReference>
<dbReference type="GO" id="GO:0051260">
    <property type="term" value="P:protein homooligomerization"/>
    <property type="evidence" value="ECO:0007669"/>
    <property type="project" value="InterPro"/>
</dbReference>
<protein>
    <recommendedName>
        <fullName evidence="4">Potassium channel tetramerisation-type BTB domain-containing protein</fullName>
    </recommendedName>
</protein>
<feature type="repeat" description="WD" evidence="3">
    <location>
        <begin position="342"/>
        <end position="382"/>
    </location>
</feature>
<evidence type="ECO:0000259" key="4">
    <source>
        <dbReference type="Pfam" id="PF02214"/>
    </source>
</evidence>
<reference evidence="5 6" key="1">
    <citation type="submission" date="2024-03" db="EMBL/GenBank/DDBJ databases">
        <title>The Acrasis kona genome and developmental transcriptomes reveal deep origins of eukaryotic multicellular pathways.</title>
        <authorList>
            <person name="Sheikh S."/>
            <person name="Fu C.-J."/>
            <person name="Brown M.W."/>
            <person name="Baldauf S.L."/>
        </authorList>
    </citation>
    <scope>NUCLEOTIDE SEQUENCE [LARGE SCALE GENOMIC DNA]</scope>
    <source>
        <strain evidence="5 6">ATCC MYA-3509</strain>
    </source>
</reference>
<keyword evidence="2" id="KW-0677">Repeat</keyword>
<dbReference type="SUPFAM" id="SSF54695">
    <property type="entry name" value="POZ domain"/>
    <property type="match status" value="1"/>
</dbReference>
<dbReference type="PANTHER" id="PTHR22847">
    <property type="entry name" value="WD40 REPEAT PROTEIN"/>
    <property type="match status" value="1"/>
</dbReference>
<dbReference type="InterPro" id="IPR036322">
    <property type="entry name" value="WD40_repeat_dom_sf"/>
</dbReference>
<keyword evidence="6" id="KW-1185">Reference proteome</keyword>
<keyword evidence="1 3" id="KW-0853">WD repeat</keyword>
<dbReference type="PROSITE" id="PS00678">
    <property type="entry name" value="WD_REPEATS_1"/>
    <property type="match status" value="1"/>
</dbReference>
<evidence type="ECO:0000313" key="6">
    <source>
        <dbReference type="Proteomes" id="UP001431209"/>
    </source>
</evidence>
<dbReference type="InterPro" id="IPR011333">
    <property type="entry name" value="SKP1/BTB/POZ_sf"/>
</dbReference>
<dbReference type="CDD" id="cd00200">
    <property type="entry name" value="WD40"/>
    <property type="match status" value="1"/>
</dbReference>
<comment type="caution">
    <text evidence="5">The sequence shown here is derived from an EMBL/GenBank/DDBJ whole genome shotgun (WGS) entry which is preliminary data.</text>
</comment>
<dbReference type="InterPro" id="IPR019775">
    <property type="entry name" value="WD40_repeat_CS"/>
</dbReference>
<sequence length="499" mass="56371">MKRTLENDGSSSNLDNKRFKINIDHEQELVEKELMELEEVSEQGMNKISKAKVQEKREIDAKILKQTQEFEEKALRQSEEFEAQVRKDDEEIETKKEEIKKQKVYSHVAKSLSGKNRIKLDIGGKIYVTSISTLTSQKSSFFTDMFSEQTQTKPEQDGSYFIDREAGDFDIILNRLRGEDVSKRINKLDEKRKEKLKNDVDFYLLKNTFVRYFPRQFKDVCDVTISDNVGKFLQLQDGRIAYLCKSTNSIKVWDGKEEKTLIADGCEKTTTMTQLQDGTLAGNYLGLIKIWDLSNGRCIMTLSDLDLGYVSSIIQLQDGRIASGGYDIEIWDKSSGQCVMTLTGHEGCINSIIQLQDGRIASAGVDKTIKVWDTNSKSCVLTLVGHVASIYSIIQLQDGRIASGSFEAIKIWDINNGECVMTLILGHEHAYSVIQLHDGRIASGGDSENKGIRIWDVNTEQCVSCIGGESPVNQVTQLQDGRLACRELNRKGYFLKILS</sequence>
<dbReference type="Pfam" id="PF00400">
    <property type="entry name" value="WD40"/>
    <property type="match status" value="1"/>
</dbReference>
<dbReference type="EMBL" id="JAOPGA020000144">
    <property type="protein sequence ID" value="KAL0477115.1"/>
    <property type="molecule type" value="Genomic_DNA"/>
</dbReference>
<dbReference type="InterPro" id="IPR015943">
    <property type="entry name" value="WD40/YVTN_repeat-like_dom_sf"/>
</dbReference>
<dbReference type="InterPro" id="IPR003131">
    <property type="entry name" value="T1-type_BTB"/>
</dbReference>